<gene>
    <name evidence="1" type="ORF">Pse7429DRAFT_3880</name>
</gene>
<dbReference type="Gene3D" id="2.160.20.80">
    <property type="entry name" value="E3 ubiquitin-protein ligase SopA"/>
    <property type="match status" value="1"/>
</dbReference>
<keyword evidence="2" id="KW-1185">Reference proteome</keyword>
<organism evidence="1 2">
    <name type="scientific">Pseudanabaena biceps PCC 7429</name>
    <dbReference type="NCBI Taxonomy" id="927668"/>
    <lineage>
        <taxon>Bacteria</taxon>
        <taxon>Bacillati</taxon>
        <taxon>Cyanobacteriota</taxon>
        <taxon>Cyanophyceae</taxon>
        <taxon>Pseudanabaenales</taxon>
        <taxon>Pseudanabaenaceae</taxon>
        <taxon>Pseudanabaena</taxon>
    </lineage>
</organism>
<protein>
    <recommendedName>
        <fullName evidence="3">Pentapeptide repeat protein</fullName>
    </recommendedName>
</protein>
<name>L8MUJ6_9CYAN</name>
<dbReference type="Proteomes" id="UP000011201">
    <property type="component" value="Unassembled WGS sequence"/>
</dbReference>
<sequence>MKKSTLDQATFINVDMQEINLSTASLVQLCFLGGSLAKVNLNKANLVGSTLDIRRIEEVDFSSTFIEETTLNNIDLKTLIVSNKIIHNYIFDGLYS</sequence>
<reference evidence="1 2" key="1">
    <citation type="journal article" date="2013" name="Proc. Natl. Acad. Sci. U.S.A.">
        <title>Improving the coverage of the cyanobacterial phylum using diversity-driven genome sequencing.</title>
        <authorList>
            <person name="Shih P.M."/>
            <person name="Wu D."/>
            <person name="Latifi A."/>
            <person name="Axen S.D."/>
            <person name="Fewer D.P."/>
            <person name="Talla E."/>
            <person name="Calteau A."/>
            <person name="Cai F."/>
            <person name="Tandeau de Marsac N."/>
            <person name="Rippka R."/>
            <person name="Herdman M."/>
            <person name="Sivonen K."/>
            <person name="Coursin T."/>
            <person name="Laurent T."/>
            <person name="Goodwin L."/>
            <person name="Nolan M."/>
            <person name="Davenport K.W."/>
            <person name="Han C.S."/>
            <person name="Rubin E.M."/>
            <person name="Eisen J.A."/>
            <person name="Woyke T."/>
            <person name="Gugger M."/>
            <person name="Kerfeld C.A."/>
        </authorList>
    </citation>
    <scope>NUCLEOTIDE SEQUENCE [LARGE SCALE GENOMIC DNA]</scope>
    <source>
        <strain evidence="1 2">PCC 7429</strain>
    </source>
</reference>
<proteinExistence type="predicted"/>
<evidence type="ECO:0000313" key="2">
    <source>
        <dbReference type="Proteomes" id="UP000011201"/>
    </source>
</evidence>
<accession>L8MUJ6</accession>
<dbReference type="EMBL" id="ALWB01000203">
    <property type="protein sequence ID" value="ELS31131.1"/>
    <property type="molecule type" value="Genomic_DNA"/>
</dbReference>
<evidence type="ECO:0000313" key="1">
    <source>
        <dbReference type="EMBL" id="ELS31131.1"/>
    </source>
</evidence>
<evidence type="ECO:0008006" key="3">
    <source>
        <dbReference type="Google" id="ProtNLM"/>
    </source>
</evidence>
<dbReference type="AlphaFoldDB" id="L8MUJ6"/>
<comment type="caution">
    <text evidence="1">The sequence shown here is derived from an EMBL/GenBank/DDBJ whole genome shotgun (WGS) entry which is preliminary data.</text>
</comment>
<dbReference type="SUPFAM" id="SSF141571">
    <property type="entry name" value="Pentapeptide repeat-like"/>
    <property type="match status" value="1"/>
</dbReference>